<dbReference type="KEGG" id="pbs:Plabr_1590"/>
<proteinExistence type="predicted"/>
<evidence type="ECO:0000313" key="2">
    <source>
        <dbReference type="Proteomes" id="UP000006860"/>
    </source>
</evidence>
<dbReference type="RefSeq" id="WP_013627928.1">
    <property type="nucleotide sequence ID" value="NC_015174.1"/>
</dbReference>
<dbReference type="HOGENOM" id="CLU_034348_1_0_0"/>
<keyword evidence="2" id="KW-1185">Reference proteome</keyword>
<dbReference type="AlphaFoldDB" id="F0SSD0"/>
<evidence type="ECO:0000313" key="1">
    <source>
        <dbReference type="EMBL" id="ADY59201.1"/>
    </source>
</evidence>
<dbReference type="EMBL" id="CP002546">
    <property type="protein sequence ID" value="ADY59201.1"/>
    <property type="molecule type" value="Genomic_DNA"/>
</dbReference>
<name>F0SSD0_RUBBR</name>
<dbReference type="eggNOG" id="COG1029">
    <property type="taxonomic scope" value="Bacteria"/>
</dbReference>
<reference evidence="2" key="1">
    <citation type="submission" date="2011-02" db="EMBL/GenBank/DDBJ databases">
        <title>The complete genome of Planctomyces brasiliensis DSM 5305.</title>
        <authorList>
            <person name="Lucas S."/>
            <person name="Copeland A."/>
            <person name="Lapidus A."/>
            <person name="Bruce D."/>
            <person name="Goodwin L."/>
            <person name="Pitluck S."/>
            <person name="Kyrpides N."/>
            <person name="Mavromatis K."/>
            <person name="Pagani I."/>
            <person name="Ivanova N."/>
            <person name="Ovchinnikova G."/>
            <person name="Lu M."/>
            <person name="Detter J.C."/>
            <person name="Han C."/>
            <person name="Land M."/>
            <person name="Hauser L."/>
            <person name="Markowitz V."/>
            <person name="Cheng J.-F."/>
            <person name="Hugenholtz P."/>
            <person name="Woyke T."/>
            <person name="Wu D."/>
            <person name="Tindall B."/>
            <person name="Pomrenke H.G."/>
            <person name="Brambilla E."/>
            <person name="Klenk H.-P."/>
            <person name="Eisen J.A."/>
        </authorList>
    </citation>
    <scope>NUCLEOTIDE SEQUENCE [LARGE SCALE GENOMIC DNA]</scope>
    <source>
        <strain evidence="2">ATCC 49424 / DSM 5305 / JCM 21570 / NBRC 103401 / IFAM 1448</strain>
    </source>
</reference>
<sequence>MVDSSLEITCRGCALLCDDLLIDDDQTGRLNCPNAVAWLKAAKSRLADAPALPADHSERMQQAAELLKQAKRPLFAGWQGLSLAAETAAIQLAEAFHGYVSLGNNRAQILASQRYGGAACTWGEVRHRADLILCGQCDPFTSLSRFDERIVQPEGRFRAKGESARVVYLGEAADQLPAEHYSDIIAVPENQLESALLELRRLLADVPSRTNKPVAKLPAEVLAQLKTIAESLNNAAYPVLLTAGGDGCSLQWTKMVRETNDRSRLHRVSVPAGPATGNASESLLAWTGFPDAVRFSDTGIEHDLDRFQPETLIQNEAVDLLVFTAGELTPRWSSFLKTLPANLPIIALVEQDLKLPELASPVIALEAGVLGQQTGGDMLRSDGVPLPLRPFAPDESPSLEQLLHELLPT</sequence>
<organism evidence="1 2">
    <name type="scientific">Rubinisphaera brasiliensis (strain ATCC 49424 / DSM 5305 / JCM 21570 / IAM 15109 / NBRC 103401 / IFAM 1448)</name>
    <name type="common">Planctomyces brasiliensis</name>
    <dbReference type="NCBI Taxonomy" id="756272"/>
    <lineage>
        <taxon>Bacteria</taxon>
        <taxon>Pseudomonadati</taxon>
        <taxon>Planctomycetota</taxon>
        <taxon>Planctomycetia</taxon>
        <taxon>Planctomycetales</taxon>
        <taxon>Planctomycetaceae</taxon>
        <taxon>Rubinisphaera</taxon>
    </lineage>
</organism>
<gene>
    <name evidence="1" type="ordered locus">Plabr_1590</name>
</gene>
<evidence type="ECO:0008006" key="3">
    <source>
        <dbReference type="Google" id="ProtNLM"/>
    </source>
</evidence>
<protein>
    <recommendedName>
        <fullName evidence="3">Formylmethanofuran dehydrogenase subunit B</fullName>
    </recommendedName>
</protein>
<accession>F0SSD0</accession>
<dbReference type="STRING" id="756272.Plabr_1590"/>
<dbReference type="OrthoDB" id="240576at2"/>
<dbReference type="Proteomes" id="UP000006860">
    <property type="component" value="Chromosome"/>
</dbReference>